<dbReference type="GeneID" id="78774705"/>
<comment type="caution">
    <text evidence="1">The sequence shown here is derived from an EMBL/GenBank/DDBJ whole genome shotgun (WGS) entry which is preliminary data.</text>
</comment>
<organism evidence="1 2">
    <name type="scientific">Caenorhabditis remanei</name>
    <name type="common">Caenorhabditis vulgaris</name>
    <dbReference type="NCBI Taxonomy" id="31234"/>
    <lineage>
        <taxon>Eukaryota</taxon>
        <taxon>Metazoa</taxon>
        <taxon>Ecdysozoa</taxon>
        <taxon>Nematoda</taxon>
        <taxon>Chromadorea</taxon>
        <taxon>Rhabditida</taxon>
        <taxon>Rhabditina</taxon>
        <taxon>Rhabditomorpha</taxon>
        <taxon>Rhabditoidea</taxon>
        <taxon>Rhabditidae</taxon>
        <taxon>Peloderinae</taxon>
        <taxon>Caenorhabditis</taxon>
    </lineage>
</organism>
<sequence length="168" mass="18932">MVDDENDSKFGIFWKGFIACRVVSPKDLKLPMKPNRNFFSPSCAKTQSQVNCTHLDEEKAFTGTFTTAEIRKALDLGYKITNVFDAVEYESWAKNDANGEGGLFTSYMNKMIALKIYASGWPSHENTDEEKKNSSTTTGNRESFWITGTFSRKVQDDVSPPNFSLTHS</sequence>
<evidence type="ECO:0000313" key="2">
    <source>
        <dbReference type="Proteomes" id="UP000483820"/>
    </source>
</evidence>
<dbReference type="PANTHER" id="PTHR33568">
    <property type="entry name" value="DNA POLYMERASE"/>
    <property type="match status" value="1"/>
</dbReference>
<reference evidence="1 2" key="1">
    <citation type="submission" date="2019-12" db="EMBL/GenBank/DDBJ databases">
        <title>Chromosome-level assembly of the Caenorhabditis remanei genome.</title>
        <authorList>
            <person name="Teterina A.A."/>
            <person name="Willis J.H."/>
            <person name="Phillips P.C."/>
        </authorList>
    </citation>
    <scope>NUCLEOTIDE SEQUENCE [LARGE SCALE GENOMIC DNA]</scope>
    <source>
        <strain evidence="1 2">PX506</strain>
        <tissue evidence="1">Whole organism</tissue>
    </source>
</reference>
<dbReference type="EMBL" id="WUAV01000003">
    <property type="protein sequence ID" value="KAF1760403.1"/>
    <property type="molecule type" value="Genomic_DNA"/>
</dbReference>
<dbReference type="KEGG" id="crq:GCK72_008652"/>
<gene>
    <name evidence="1" type="ORF">GCK72_008652</name>
</gene>
<evidence type="ECO:0000313" key="1">
    <source>
        <dbReference type="EMBL" id="KAF1760403.1"/>
    </source>
</evidence>
<accession>A0A6A5H189</accession>
<dbReference type="PANTHER" id="PTHR33568:SF3">
    <property type="entry name" value="DNA-DIRECTED DNA POLYMERASE"/>
    <property type="match status" value="1"/>
</dbReference>
<dbReference type="CTD" id="78774705"/>
<dbReference type="AlphaFoldDB" id="A0A6A5H189"/>
<protein>
    <submittedName>
        <fullName evidence="1">Uncharacterized protein</fullName>
    </submittedName>
</protein>
<dbReference type="RefSeq" id="XP_053586525.1">
    <property type="nucleotide sequence ID" value="XM_053726948.1"/>
</dbReference>
<dbReference type="Proteomes" id="UP000483820">
    <property type="component" value="Chromosome III"/>
</dbReference>
<name>A0A6A5H189_CAERE</name>
<proteinExistence type="predicted"/>